<dbReference type="SMART" id="SM00324">
    <property type="entry name" value="RhoGAP"/>
    <property type="match status" value="1"/>
</dbReference>
<dbReference type="AlphaFoldDB" id="A0A673N0M9"/>
<reference evidence="5" key="1">
    <citation type="submission" date="2025-08" db="UniProtKB">
        <authorList>
            <consortium name="Ensembl"/>
        </authorList>
    </citation>
    <scope>IDENTIFICATION</scope>
</reference>
<dbReference type="Pfam" id="PF26116">
    <property type="entry name" value="FAM13A"/>
    <property type="match status" value="1"/>
</dbReference>
<comment type="similarity">
    <text evidence="1">Belongs to the FAM13 family.</text>
</comment>
<dbReference type="Gene3D" id="1.10.555.10">
    <property type="entry name" value="Rho GTPase activation protein"/>
    <property type="match status" value="1"/>
</dbReference>
<feature type="compositionally biased region" description="Basic and acidic residues" evidence="3">
    <location>
        <begin position="583"/>
        <end position="600"/>
    </location>
</feature>
<name>A0A673N0M9_9TELE</name>
<evidence type="ECO:0000313" key="5">
    <source>
        <dbReference type="Ensembl" id="ENSSRHP00000094099.1"/>
    </source>
</evidence>
<dbReference type="PANTHER" id="PTHR15904:SF16">
    <property type="entry name" value="PROTEIN FAM13B"/>
    <property type="match status" value="1"/>
</dbReference>
<dbReference type="PANTHER" id="PTHR15904">
    <property type="entry name" value="FAM13"/>
    <property type="match status" value="1"/>
</dbReference>
<keyword evidence="2" id="KW-0175">Coiled coil</keyword>
<dbReference type="InterPro" id="IPR008936">
    <property type="entry name" value="Rho_GTPase_activation_prot"/>
</dbReference>
<feature type="compositionally biased region" description="Polar residues" evidence="3">
    <location>
        <begin position="561"/>
        <end position="582"/>
    </location>
</feature>
<sequence length="848" mass="96484">MRKSLNTSLSDSLSTTRVFGIPLEEVQHSGQPGHEVPLLVRSIVEYIEEHGGLHLGLFLVNGNAERVEWLRQRYDSGVEVNLEKEADLASAVSLLRLFLQELPEPVIPAGLQAQIMQLYQDYSSEEELGRNMKYFLQQLPQVNYSLLRFLCRFLSGVASLQEESWSIGALAAVFGPDIFHLDTDAEDLREQESVSRILAELLENQEDFFDSEDDDISNTNDYSSINDQVNFLSYVLQRLFPDGTYSDYCIRMLGRKNHTVNIIILMFPSVSSLSSSHISSISILPGSADIIQRSIRAAVEQHLLDLQTSIDKELGSYESQLFNDSQEPGDCDLNANNESTEPDSGPQSTALCVCLRVCVCVCVCEAHSSLRSSVLSLSLSAHVWSASCPINFPPIDFTCMHLQREGSDPVPVFMPWQEETESGEAQLSPLAGRMMPLPLEDDTQPLLARRFLDFGHSQRFLQQDHDATSSTKALPCGRPRRASLTSKDSLKGDNVSHQLTKKLQNLKKKIKQFEEQFEKERNYKPSHAEKAADPKVLKWMTDLTKIRKQLKDAKHKAESELTPQTRPRSNTLPKSFGSTLDQSAHEDPVESEARGHRPTREETLELIQHCIQTKRAEDDWPEDVRKMTKEQLASEKTVLQKNLLYYEGLHGRPVTREERLIVKPLYDRYRLVKQMLTRVSITPIIASPSSKRRNQMLQPIIEGETAHFCGEIEEEEEEEGRGQQENVEMQSEGSEIIMDPVAQPSSQQPTQENILSSGKLNLDLRLSSSNASSMPELLEQLWKARAEKKKLRRTIREFEDEFYQQNGRNVQKEDRMPMMDEYKEYKRIKAKLRLLEVLISKQDSSKSI</sequence>
<dbReference type="Pfam" id="PF00620">
    <property type="entry name" value="RhoGAP"/>
    <property type="match status" value="1"/>
</dbReference>
<evidence type="ECO:0000256" key="3">
    <source>
        <dbReference type="SAM" id="MobiDB-lite"/>
    </source>
</evidence>
<feature type="compositionally biased region" description="Basic and acidic residues" evidence="3">
    <location>
        <begin position="550"/>
        <end position="559"/>
    </location>
</feature>
<dbReference type="InterPro" id="IPR039102">
    <property type="entry name" value="FAM13"/>
</dbReference>
<dbReference type="InterPro" id="IPR000198">
    <property type="entry name" value="RhoGAP_dom"/>
</dbReference>
<dbReference type="Ensembl" id="ENSSRHT00000096647.1">
    <property type="protein sequence ID" value="ENSSRHP00000094099.1"/>
    <property type="gene ID" value="ENSSRHG00000046219.1"/>
</dbReference>
<dbReference type="Proteomes" id="UP000472270">
    <property type="component" value="Unassembled WGS sequence"/>
</dbReference>
<evidence type="ECO:0000256" key="2">
    <source>
        <dbReference type="SAM" id="Coils"/>
    </source>
</evidence>
<dbReference type="SUPFAM" id="SSF48350">
    <property type="entry name" value="GTPase activation domain, GAP"/>
    <property type="match status" value="1"/>
</dbReference>
<keyword evidence="6" id="KW-1185">Reference proteome</keyword>
<organism evidence="5 6">
    <name type="scientific">Sinocyclocheilus rhinocerous</name>
    <dbReference type="NCBI Taxonomy" id="307959"/>
    <lineage>
        <taxon>Eukaryota</taxon>
        <taxon>Metazoa</taxon>
        <taxon>Chordata</taxon>
        <taxon>Craniata</taxon>
        <taxon>Vertebrata</taxon>
        <taxon>Euteleostomi</taxon>
        <taxon>Actinopterygii</taxon>
        <taxon>Neopterygii</taxon>
        <taxon>Teleostei</taxon>
        <taxon>Ostariophysi</taxon>
        <taxon>Cypriniformes</taxon>
        <taxon>Cyprinidae</taxon>
        <taxon>Cyprininae</taxon>
        <taxon>Sinocyclocheilus</taxon>
    </lineage>
</organism>
<feature type="region of interest" description="Disordered" evidence="3">
    <location>
        <begin position="324"/>
        <end position="344"/>
    </location>
</feature>
<dbReference type="PROSITE" id="PS50238">
    <property type="entry name" value="RHOGAP"/>
    <property type="match status" value="1"/>
</dbReference>
<feature type="coiled-coil region" evidence="2">
    <location>
        <begin position="774"/>
        <end position="801"/>
    </location>
</feature>
<proteinExistence type="inferred from homology"/>
<dbReference type="InterPro" id="IPR059029">
    <property type="entry name" value="FAM13A_dom"/>
</dbReference>
<gene>
    <name evidence="5" type="primary">LOC107741069</name>
</gene>
<feature type="domain" description="Rho-GAP" evidence="4">
    <location>
        <begin position="21"/>
        <end position="209"/>
    </location>
</feature>
<evidence type="ECO:0000313" key="6">
    <source>
        <dbReference type="Proteomes" id="UP000472270"/>
    </source>
</evidence>
<dbReference type="CDD" id="cd04393">
    <property type="entry name" value="RhoGAP_FAM13A1a"/>
    <property type="match status" value="1"/>
</dbReference>
<dbReference type="GO" id="GO:0007165">
    <property type="term" value="P:signal transduction"/>
    <property type="evidence" value="ECO:0007669"/>
    <property type="project" value="InterPro"/>
</dbReference>
<protein>
    <submittedName>
        <fullName evidence="5">Protein FAM13B-like</fullName>
    </submittedName>
</protein>
<reference evidence="5" key="2">
    <citation type="submission" date="2025-09" db="UniProtKB">
        <authorList>
            <consortium name="Ensembl"/>
        </authorList>
    </citation>
    <scope>IDENTIFICATION</scope>
</reference>
<evidence type="ECO:0000256" key="1">
    <source>
        <dbReference type="ARBA" id="ARBA00007549"/>
    </source>
</evidence>
<evidence type="ECO:0000259" key="4">
    <source>
        <dbReference type="PROSITE" id="PS50238"/>
    </source>
</evidence>
<accession>A0A673N0M9</accession>
<feature type="region of interest" description="Disordered" evidence="3">
    <location>
        <begin position="712"/>
        <end position="731"/>
    </location>
</feature>
<feature type="region of interest" description="Disordered" evidence="3">
    <location>
        <begin position="463"/>
        <end position="495"/>
    </location>
</feature>
<feature type="region of interest" description="Disordered" evidence="3">
    <location>
        <begin position="550"/>
        <end position="600"/>
    </location>
</feature>